<feature type="active site" description="Nucleophile" evidence="4">
    <location>
        <position position="376"/>
    </location>
</feature>
<keyword evidence="8" id="KW-1185">Reference proteome</keyword>
<evidence type="ECO:0000256" key="5">
    <source>
        <dbReference type="RuleBase" id="RU003690"/>
    </source>
</evidence>
<keyword evidence="3 6" id="KW-0326">Glycosidase</keyword>
<accession>A0ABQ2L475</accession>
<evidence type="ECO:0000256" key="6">
    <source>
        <dbReference type="RuleBase" id="RU004468"/>
    </source>
</evidence>
<dbReference type="Gene3D" id="3.20.20.80">
    <property type="entry name" value="Glycosidases"/>
    <property type="match status" value="1"/>
</dbReference>
<dbReference type="SUPFAM" id="SSF51445">
    <property type="entry name" value="(Trans)glycosidases"/>
    <property type="match status" value="1"/>
</dbReference>
<dbReference type="EMBL" id="BMLN01000006">
    <property type="protein sequence ID" value="GGO02382.1"/>
    <property type="molecule type" value="Genomic_DNA"/>
</dbReference>
<evidence type="ECO:0000256" key="4">
    <source>
        <dbReference type="PROSITE-ProRule" id="PRU10055"/>
    </source>
</evidence>
<dbReference type="Proteomes" id="UP000606653">
    <property type="component" value="Unassembled WGS sequence"/>
</dbReference>
<dbReference type="InterPro" id="IPR033132">
    <property type="entry name" value="GH_1_N_CS"/>
</dbReference>
<dbReference type="PROSITE" id="PS00653">
    <property type="entry name" value="GLYCOSYL_HYDROL_F1_2"/>
    <property type="match status" value="1"/>
</dbReference>
<evidence type="ECO:0000313" key="7">
    <source>
        <dbReference type="EMBL" id="GGO02382.1"/>
    </source>
</evidence>
<evidence type="ECO:0000256" key="2">
    <source>
        <dbReference type="ARBA" id="ARBA00022801"/>
    </source>
</evidence>
<dbReference type="InterPro" id="IPR017853">
    <property type="entry name" value="GH"/>
</dbReference>
<protein>
    <submittedName>
        <fullName evidence="7">Aryl-phospho-beta-D-glucosidase BglH</fullName>
    </submittedName>
</protein>
<dbReference type="NCBIfam" id="NF007356">
    <property type="entry name" value="PRK09852.1"/>
    <property type="match status" value="1"/>
</dbReference>
<sequence length="480" mass="54353">MTNNQFPEGFLWGGAVAANQVEGAYLEDGKGLSTSDVLPPAPARFKLLFHGKGEIPQIEEGTYYPSHEGIDFYHRYKEDIALLAEMGFKVFRTSIAWSRIFPSGDDEHPNEAGLKFYDDVIDELLKYGIQPLITMSHFDMPLALLENYGGWRNRKLIALYERYARTLFKRYGDRVKYWITFNEINMLAHIPFISGGIVIAEGENKAQAVYQSAHHQFVASALAVKAARELMPEAMVGCMVAGEAIYPFTSKPEDSIEAMEHARITQLFTDVMVKGEYPYYTENFFRKKNVELVTEAEDAVLLRDHTVDFISFSYYTSTAVSSDPDHPDKASGNLFGGVVNPYLQSSDWGWQIDPLGLRCALHQMYERYGKPLFIVENGLGASDTLEPGDIVNDDYRIDYLNRHLIEARRAIEEGVELIGYTSWGCIDLISASTGEMKKRYGYIYVDRDNEGGGTLRRIRKKSFHWYKEVIATNGASLSDN</sequence>
<dbReference type="InterPro" id="IPR018120">
    <property type="entry name" value="Glyco_hydro_1_AS"/>
</dbReference>
<dbReference type="NCBIfam" id="NF007158">
    <property type="entry name" value="PRK09593.1"/>
    <property type="match status" value="1"/>
</dbReference>
<gene>
    <name evidence="7" type="primary">bglH</name>
    <name evidence="7" type="ORF">GCM10010969_25630</name>
</gene>
<dbReference type="PANTHER" id="PTHR10353:SF122">
    <property type="entry name" value="6-PHOSPHO-BETA-GLUCOSIDASE ASCB-RELATED"/>
    <property type="match status" value="1"/>
</dbReference>
<comment type="caution">
    <text evidence="7">The sequence shown here is derived from an EMBL/GenBank/DDBJ whole genome shotgun (WGS) entry which is preliminary data.</text>
</comment>
<dbReference type="RefSeq" id="WP_018976373.1">
    <property type="nucleotide sequence ID" value="NZ_BMLN01000006.1"/>
</dbReference>
<reference evidence="8" key="1">
    <citation type="journal article" date="2019" name="Int. J. Syst. Evol. Microbiol.">
        <title>The Global Catalogue of Microorganisms (GCM) 10K type strain sequencing project: providing services to taxonomists for standard genome sequencing and annotation.</title>
        <authorList>
            <consortium name="The Broad Institute Genomics Platform"/>
            <consortium name="The Broad Institute Genome Sequencing Center for Infectious Disease"/>
            <person name="Wu L."/>
            <person name="Ma J."/>
        </authorList>
    </citation>
    <scope>NUCLEOTIDE SEQUENCE [LARGE SCALE GENOMIC DNA]</scope>
    <source>
        <strain evidence="8">CGMCC 1.6964</strain>
    </source>
</reference>
<dbReference type="PRINTS" id="PR00131">
    <property type="entry name" value="GLHYDRLASE1"/>
</dbReference>
<dbReference type="Pfam" id="PF00232">
    <property type="entry name" value="Glyco_hydro_1"/>
    <property type="match status" value="1"/>
</dbReference>
<proteinExistence type="inferred from homology"/>
<evidence type="ECO:0000313" key="8">
    <source>
        <dbReference type="Proteomes" id="UP000606653"/>
    </source>
</evidence>
<name>A0ABQ2L475_9BACL</name>
<dbReference type="PROSITE" id="PS00572">
    <property type="entry name" value="GLYCOSYL_HYDROL_F1_1"/>
    <property type="match status" value="1"/>
</dbReference>
<evidence type="ECO:0000256" key="1">
    <source>
        <dbReference type="ARBA" id="ARBA00010838"/>
    </source>
</evidence>
<keyword evidence="2 6" id="KW-0378">Hydrolase</keyword>
<evidence type="ECO:0000256" key="3">
    <source>
        <dbReference type="ARBA" id="ARBA00023295"/>
    </source>
</evidence>
<comment type="similarity">
    <text evidence="1 5">Belongs to the glycosyl hydrolase 1 family.</text>
</comment>
<dbReference type="PANTHER" id="PTHR10353">
    <property type="entry name" value="GLYCOSYL HYDROLASE"/>
    <property type="match status" value="1"/>
</dbReference>
<dbReference type="InterPro" id="IPR001360">
    <property type="entry name" value="Glyco_hydro_1"/>
</dbReference>
<organism evidence="7 8">
    <name type="scientific">Saccharibacillus kuerlensis</name>
    <dbReference type="NCBI Taxonomy" id="459527"/>
    <lineage>
        <taxon>Bacteria</taxon>
        <taxon>Bacillati</taxon>
        <taxon>Bacillota</taxon>
        <taxon>Bacilli</taxon>
        <taxon>Bacillales</taxon>
        <taxon>Paenibacillaceae</taxon>
        <taxon>Saccharibacillus</taxon>
    </lineage>
</organism>